<proteinExistence type="predicted"/>
<keyword evidence="2" id="KW-1185">Reference proteome</keyword>
<name>H3GKG1_PHYRM</name>
<dbReference type="HOGENOM" id="CLU_1091835_0_0_1"/>
<dbReference type="Proteomes" id="UP000005238">
    <property type="component" value="Unassembled WGS sequence"/>
</dbReference>
<dbReference type="EnsemblProtists" id="Phyra76748">
    <property type="protein sequence ID" value="Phyra76748"/>
    <property type="gene ID" value="Phyra76748"/>
</dbReference>
<dbReference type="InParanoid" id="H3GKG1"/>
<dbReference type="VEuPathDB" id="FungiDB:KRP22_2990"/>
<reference evidence="2" key="1">
    <citation type="journal article" date="2006" name="Science">
        <title>Phytophthora genome sequences uncover evolutionary origins and mechanisms of pathogenesis.</title>
        <authorList>
            <person name="Tyler B.M."/>
            <person name="Tripathy S."/>
            <person name="Zhang X."/>
            <person name="Dehal P."/>
            <person name="Jiang R.H."/>
            <person name="Aerts A."/>
            <person name="Arredondo F.D."/>
            <person name="Baxter L."/>
            <person name="Bensasson D."/>
            <person name="Beynon J.L."/>
            <person name="Chapman J."/>
            <person name="Damasceno C.M."/>
            <person name="Dorrance A.E."/>
            <person name="Dou D."/>
            <person name="Dickerman A.W."/>
            <person name="Dubchak I.L."/>
            <person name="Garbelotto M."/>
            <person name="Gijzen M."/>
            <person name="Gordon S.G."/>
            <person name="Govers F."/>
            <person name="Grunwald N.J."/>
            <person name="Huang W."/>
            <person name="Ivors K.L."/>
            <person name="Jones R.W."/>
            <person name="Kamoun S."/>
            <person name="Krampis K."/>
            <person name="Lamour K.H."/>
            <person name="Lee M.K."/>
            <person name="McDonald W.H."/>
            <person name="Medina M."/>
            <person name="Meijer H.J."/>
            <person name="Nordberg E.K."/>
            <person name="Maclean D.J."/>
            <person name="Ospina-Giraldo M.D."/>
            <person name="Morris P.F."/>
            <person name="Phuntumart V."/>
            <person name="Putnam N.H."/>
            <person name="Rash S."/>
            <person name="Rose J.K."/>
            <person name="Sakihama Y."/>
            <person name="Salamov A.A."/>
            <person name="Savidor A."/>
            <person name="Scheuring C.F."/>
            <person name="Smith B.M."/>
            <person name="Sobral B.W."/>
            <person name="Terry A."/>
            <person name="Torto-Alalibo T.A."/>
            <person name="Win J."/>
            <person name="Xu Z."/>
            <person name="Zhang H."/>
            <person name="Grigoriev I.V."/>
            <person name="Rokhsar D.S."/>
            <person name="Boore J.L."/>
        </authorList>
    </citation>
    <scope>NUCLEOTIDE SEQUENCE [LARGE SCALE GENOMIC DNA]</scope>
    <source>
        <strain evidence="2">Pr102</strain>
    </source>
</reference>
<reference evidence="1" key="2">
    <citation type="submission" date="2015-06" db="UniProtKB">
        <authorList>
            <consortium name="EnsemblProtists"/>
        </authorList>
    </citation>
    <scope>IDENTIFICATION</scope>
    <source>
        <strain evidence="1">Pr102</strain>
    </source>
</reference>
<dbReference type="VEuPathDB" id="FungiDB:KRP23_3768"/>
<dbReference type="AlphaFoldDB" id="H3GKG1"/>
<dbReference type="eggNOG" id="ENOG502SB58">
    <property type="taxonomic scope" value="Eukaryota"/>
</dbReference>
<dbReference type="STRING" id="164328.H3GKG1"/>
<accession>H3GKG1</accession>
<organism evidence="1 2">
    <name type="scientific">Phytophthora ramorum</name>
    <name type="common">Sudden oak death agent</name>
    <dbReference type="NCBI Taxonomy" id="164328"/>
    <lineage>
        <taxon>Eukaryota</taxon>
        <taxon>Sar</taxon>
        <taxon>Stramenopiles</taxon>
        <taxon>Oomycota</taxon>
        <taxon>Peronosporomycetes</taxon>
        <taxon>Peronosporales</taxon>
        <taxon>Peronosporaceae</taxon>
        <taxon>Phytophthora</taxon>
    </lineage>
</organism>
<sequence>MSAAIGFGEYETLLPCDGVNAALTFSRELFSREYVVQRVTSAALAGAAKQNEDQWRGLARIHPGHVVVGVDGVPKDWPSSRFTPIQDDAELQAKLREARTLIWSHELTQAYVVLHALPAGSDPMVCLLAAELEAVRVLVSKDILYCKQAQRAANQAVTWLEGLHELPQSYSSRTQMKLVLAEALFLSSLLRLGGDQRLAAIATARRCAALYVELHEKFFSNPDSASKRDRLLMPKKELRVFQKRVRFGMARGRFG</sequence>
<protein>
    <recommendedName>
        <fullName evidence="3">BRO1 domain-containing protein</fullName>
    </recommendedName>
</protein>
<evidence type="ECO:0000313" key="1">
    <source>
        <dbReference type="EnsemblProtists" id="Phyra76748"/>
    </source>
</evidence>
<dbReference type="EMBL" id="DS566017">
    <property type="status" value="NOT_ANNOTATED_CDS"/>
    <property type="molecule type" value="Genomic_DNA"/>
</dbReference>
<evidence type="ECO:0000313" key="2">
    <source>
        <dbReference type="Proteomes" id="UP000005238"/>
    </source>
</evidence>
<evidence type="ECO:0008006" key="3">
    <source>
        <dbReference type="Google" id="ProtNLM"/>
    </source>
</evidence>